<feature type="active site" evidence="9">
    <location>
        <position position="33"/>
    </location>
</feature>
<feature type="binding site" evidence="9">
    <location>
        <position position="17"/>
    </location>
    <ligand>
        <name>Mg(2+)</name>
        <dbReference type="ChEBI" id="CHEBI:18420"/>
    </ligand>
</feature>
<dbReference type="GO" id="GO:0004141">
    <property type="term" value="F:dethiobiotin synthase activity"/>
    <property type="evidence" value="ECO:0007669"/>
    <property type="project" value="UniProtKB-EC"/>
</dbReference>
<comment type="catalytic activity">
    <reaction evidence="9">
        <text>(7R,8S)-7,8-diammoniononanoate + CO2 + ATP = (4R,5S)-dethiobiotin + ADP + phosphate + 3 H(+)</text>
        <dbReference type="Rhea" id="RHEA:15805"/>
        <dbReference type="ChEBI" id="CHEBI:15378"/>
        <dbReference type="ChEBI" id="CHEBI:16526"/>
        <dbReference type="ChEBI" id="CHEBI:30616"/>
        <dbReference type="ChEBI" id="CHEBI:43474"/>
        <dbReference type="ChEBI" id="CHEBI:149469"/>
        <dbReference type="ChEBI" id="CHEBI:149473"/>
        <dbReference type="ChEBI" id="CHEBI:456216"/>
        <dbReference type="EC" id="6.3.3.3"/>
    </reaction>
</comment>
<comment type="function">
    <text evidence="9">Catalyzes a mechanistically unusual reaction, the ATP-dependent insertion of CO2 between the N7 and N8 nitrogen atoms of 7,8-diaminopelargonic acid (DAPA, also called 7,8-diammoniononanoate) to form a ureido ring.</text>
</comment>
<evidence type="ECO:0000256" key="4">
    <source>
        <dbReference type="ARBA" id="ARBA00022741"/>
    </source>
</evidence>
<dbReference type="CDD" id="cd03109">
    <property type="entry name" value="DTBS"/>
    <property type="match status" value="1"/>
</dbReference>
<feature type="binding site" evidence="9">
    <location>
        <position position="37"/>
    </location>
    <ligand>
        <name>substrate</name>
    </ligand>
</feature>
<comment type="subunit">
    <text evidence="9">Homodimer.</text>
</comment>
<comment type="cofactor">
    <cofactor evidence="9">
        <name>Mg(2+)</name>
        <dbReference type="ChEBI" id="CHEBI:18420"/>
    </cofactor>
</comment>
<evidence type="ECO:0000256" key="1">
    <source>
        <dbReference type="ARBA" id="ARBA00022490"/>
    </source>
</evidence>
<keyword evidence="7 9" id="KW-0460">Magnesium</keyword>
<evidence type="ECO:0000256" key="8">
    <source>
        <dbReference type="ARBA" id="ARBA00047386"/>
    </source>
</evidence>
<comment type="caution">
    <text evidence="10">The sequence shown here is derived from an EMBL/GenBank/DDBJ whole genome shotgun (WGS) entry which is preliminary data.</text>
</comment>
<dbReference type="InterPro" id="IPR004472">
    <property type="entry name" value="DTB_synth_BioD"/>
</dbReference>
<comment type="subcellular location">
    <subcellularLocation>
        <location evidence="9">Cytoplasm</location>
    </subcellularLocation>
</comment>
<protein>
    <recommendedName>
        <fullName evidence="9">ATP-dependent dethiobiotin synthetase BioD</fullName>
        <ecNumber evidence="9">6.3.3.3</ecNumber>
    </recommendedName>
    <alternativeName>
        <fullName evidence="9">DTB synthetase</fullName>
        <shortName evidence="9">DTBS</shortName>
    </alternativeName>
    <alternativeName>
        <fullName evidence="9">Dethiobiotin synthase</fullName>
    </alternativeName>
</protein>
<reference evidence="11" key="1">
    <citation type="journal article" date="2019" name="Int. J. Syst. Evol. Microbiol.">
        <title>The Global Catalogue of Microorganisms (GCM) 10K type strain sequencing project: providing services to taxonomists for standard genome sequencing and annotation.</title>
        <authorList>
            <consortium name="The Broad Institute Genomics Platform"/>
            <consortium name="The Broad Institute Genome Sequencing Center for Infectious Disease"/>
            <person name="Wu L."/>
            <person name="Ma J."/>
        </authorList>
    </citation>
    <scope>NUCLEOTIDE SEQUENCE [LARGE SCALE GENOMIC DNA]</scope>
    <source>
        <strain evidence="11">CCUG 52468</strain>
    </source>
</reference>
<dbReference type="Gene3D" id="3.40.50.300">
    <property type="entry name" value="P-loop containing nucleotide triphosphate hydrolases"/>
    <property type="match status" value="1"/>
</dbReference>
<feature type="binding site" evidence="9">
    <location>
        <position position="44"/>
    </location>
    <ligand>
        <name>Mg(2+)</name>
        <dbReference type="ChEBI" id="CHEBI:18420"/>
    </ligand>
</feature>
<dbReference type="PANTHER" id="PTHR43210">
    <property type="entry name" value="DETHIOBIOTIN SYNTHETASE"/>
    <property type="match status" value="1"/>
</dbReference>
<keyword evidence="11" id="KW-1185">Reference proteome</keyword>
<evidence type="ECO:0000256" key="9">
    <source>
        <dbReference type="HAMAP-Rule" id="MF_00336"/>
    </source>
</evidence>
<name>A0ABW3RNT0_9SPHI</name>
<feature type="binding site" evidence="9">
    <location>
        <position position="99"/>
    </location>
    <ligand>
        <name>Mg(2+)</name>
        <dbReference type="ChEBI" id="CHEBI:18420"/>
    </ligand>
</feature>
<keyword evidence="5 9" id="KW-0093">Biotin biosynthesis</keyword>
<comment type="catalytic activity">
    <reaction evidence="8">
        <text>(7R,8S)-8-amino-7-(carboxyamino)nonanoate + ATP = (4R,5S)-dethiobiotin + ADP + phosphate + H(+)</text>
        <dbReference type="Rhea" id="RHEA:63684"/>
        <dbReference type="ChEBI" id="CHEBI:15378"/>
        <dbReference type="ChEBI" id="CHEBI:30616"/>
        <dbReference type="ChEBI" id="CHEBI:43474"/>
        <dbReference type="ChEBI" id="CHEBI:149470"/>
        <dbReference type="ChEBI" id="CHEBI:149473"/>
        <dbReference type="ChEBI" id="CHEBI:456216"/>
    </reaction>
</comment>
<keyword evidence="4 9" id="KW-0547">Nucleotide-binding</keyword>
<dbReference type="SUPFAM" id="SSF52540">
    <property type="entry name" value="P-loop containing nucleoside triphosphate hydrolases"/>
    <property type="match status" value="1"/>
</dbReference>
<keyword evidence="2 9" id="KW-0436">Ligase</keyword>
<keyword evidence="1 9" id="KW-0963">Cytoplasm</keyword>
<comment type="pathway">
    <text evidence="9">Cofactor biosynthesis; biotin biosynthesis; biotin from 7,8-diaminononanoate: step 1/2.</text>
</comment>
<keyword evidence="6 9" id="KW-0067">ATP-binding</keyword>
<gene>
    <name evidence="9 10" type="primary">bioD</name>
    <name evidence="10" type="ORF">ACFQ2C_12085</name>
</gene>
<sequence>MSRRYFVTGIGTSVGKTIACAALVKLWDAAYWKPIQSGDLESSDSMMMSSLLNNQVLIYPERYKLNTAASPHYSAEIDEVSIELNDFKLPEDNGNLIVEGAGGMFVPINDKEFIIDLAEHFDLPIILVCSDYLGSINHSLLSFHSLEERGVAVDYIFLNGSFKESTKRILIKNKPKGSKVIEFPELEDISSNGLEKAMKNLKIHDGN</sequence>
<proteinExistence type="inferred from homology"/>
<accession>A0ABW3RNT0</accession>
<dbReference type="NCBIfam" id="TIGR00347">
    <property type="entry name" value="bioD"/>
    <property type="match status" value="1"/>
</dbReference>
<feature type="binding site" evidence="9">
    <location>
        <begin position="184"/>
        <end position="186"/>
    </location>
    <ligand>
        <name>ATP</name>
        <dbReference type="ChEBI" id="CHEBI:30616"/>
    </ligand>
</feature>
<dbReference type="PIRSF" id="PIRSF006755">
    <property type="entry name" value="DTB_synth"/>
    <property type="match status" value="1"/>
</dbReference>
<dbReference type="EC" id="6.3.3.3" evidence="9"/>
<comment type="caution">
    <text evidence="9">Lacks conserved residue(s) required for the propagation of feature annotation.</text>
</comment>
<dbReference type="RefSeq" id="WP_380896938.1">
    <property type="nucleotide sequence ID" value="NZ_JBHTKY010000017.1"/>
</dbReference>
<dbReference type="Proteomes" id="UP001597205">
    <property type="component" value="Unassembled WGS sequence"/>
</dbReference>
<evidence type="ECO:0000313" key="10">
    <source>
        <dbReference type="EMBL" id="MFD1166347.1"/>
    </source>
</evidence>
<keyword evidence="3 9" id="KW-0479">Metal-binding</keyword>
<evidence type="ECO:0000256" key="5">
    <source>
        <dbReference type="ARBA" id="ARBA00022756"/>
    </source>
</evidence>
<feature type="binding site" evidence="9">
    <location>
        <position position="44"/>
    </location>
    <ligand>
        <name>ATP</name>
        <dbReference type="ChEBI" id="CHEBI:30616"/>
    </ligand>
</feature>
<evidence type="ECO:0000256" key="3">
    <source>
        <dbReference type="ARBA" id="ARBA00022723"/>
    </source>
</evidence>
<dbReference type="Pfam" id="PF13500">
    <property type="entry name" value="AAA_26"/>
    <property type="match status" value="1"/>
</dbReference>
<evidence type="ECO:0000256" key="7">
    <source>
        <dbReference type="ARBA" id="ARBA00022842"/>
    </source>
</evidence>
<feature type="binding site" evidence="9">
    <location>
        <begin position="99"/>
        <end position="102"/>
    </location>
    <ligand>
        <name>ATP</name>
        <dbReference type="ChEBI" id="CHEBI:30616"/>
    </ligand>
</feature>
<dbReference type="HAMAP" id="MF_00336">
    <property type="entry name" value="BioD"/>
    <property type="match status" value="1"/>
</dbReference>
<dbReference type="PANTHER" id="PTHR43210:SF2">
    <property type="entry name" value="ATP-DEPENDENT DETHIOBIOTIN SYNTHETASE BIOD 2"/>
    <property type="match status" value="1"/>
</dbReference>
<evidence type="ECO:0000256" key="2">
    <source>
        <dbReference type="ARBA" id="ARBA00022598"/>
    </source>
</evidence>
<feature type="binding site" evidence="9">
    <location>
        <begin position="13"/>
        <end position="18"/>
    </location>
    <ligand>
        <name>ATP</name>
        <dbReference type="ChEBI" id="CHEBI:30616"/>
    </ligand>
</feature>
<dbReference type="EMBL" id="JBHTKY010000017">
    <property type="protein sequence ID" value="MFD1166347.1"/>
    <property type="molecule type" value="Genomic_DNA"/>
</dbReference>
<organism evidence="10 11">
    <name type="scientific">Sphingobacterium daejeonense</name>
    <dbReference type="NCBI Taxonomy" id="371142"/>
    <lineage>
        <taxon>Bacteria</taxon>
        <taxon>Pseudomonadati</taxon>
        <taxon>Bacteroidota</taxon>
        <taxon>Sphingobacteriia</taxon>
        <taxon>Sphingobacteriales</taxon>
        <taxon>Sphingobacteriaceae</taxon>
        <taxon>Sphingobacterium</taxon>
    </lineage>
</organism>
<evidence type="ECO:0000256" key="6">
    <source>
        <dbReference type="ARBA" id="ARBA00022840"/>
    </source>
</evidence>
<comment type="similarity">
    <text evidence="9">Belongs to the dethiobiotin synthetase family.</text>
</comment>
<dbReference type="InterPro" id="IPR027417">
    <property type="entry name" value="P-loop_NTPase"/>
</dbReference>
<evidence type="ECO:0000313" key="11">
    <source>
        <dbReference type="Proteomes" id="UP001597205"/>
    </source>
</evidence>